<feature type="non-terminal residue" evidence="1">
    <location>
        <position position="159"/>
    </location>
</feature>
<protein>
    <submittedName>
        <fullName evidence="1">Uncharacterized protein</fullName>
    </submittedName>
</protein>
<sequence length="159" mass="16646">MLSLASDFSKRSGPAKHSGGFYTRTASSNLLDVSRTSVTIASAQTQGGHVAKRESYNSSSTGTSNLYRLAETAEGLLHQQVAGVGGDGDGKGRALGSSHSEVTGAATRSSLSNALLASRVVRLVIYDAALNVLFNQLVSTNCNIDQVFRTSYSEAPFNV</sequence>
<name>A0ACC1HMB1_9FUNG</name>
<keyword evidence="2" id="KW-1185">Reference proteome</keyword>
<evidence type="ECO:0000313" key="2">
    <source>
        <dbReference type="Proteomes" id="UP001145114"/>
    </source>
</evidence>
<comment type="caution">
    <text evidence="1">The sequence shown here is derived from an EMBL/GenBank/DDBJ whole genome shotgun (WGS) entry which is preliminary data.</text>
</comment>
<accession>A0ACC1HMB1</accession>
<evidence type="ECO:0000313" key="1">
    <source>
        <dbReference type="EMBL" id="KAJ1676422.1"/>
    </source>
</evidence>
<dbReference type="Proteomes" id="UP001145114">
    <property type="component" value="Unassembled WGS sequence"/>
</dbReference>
<gene>
    <name evidence="1" type="ORF">EV182_008220</name>
</gene>
<dbReference type="EMBL" id="JAMZIH010004130">
    <property type="protein sequence ID" value="KAJ1676422.1"/>
    <property type="molecule type" value="Genomic_DNA"/>
</dbReference>
<reference evidence="1" key="1">
    <citation type="submission" date="2022-06" db="EMBL/GenBank/DDBJ databases">
        <title>Phylogenomic reconstructions and comparative analyses of Kickxellomycotina fungi.</title>
        <authorList>
            <person name="Reynolds N.K."/>
            <person name="Stajich J.E."/>
            <person name="Barry K."/>
            <person name="Grigoriev I.V."/>
            <person name="Crous P."/>
            <person name="Smith M.E."/>
        </authorList>
    </citation>
    <scope>NUCLEOTIDE SEQUENCE</scope>
    <source>
        <strain evidence="1">RSA 2271</strain>
    </source>
</reference>
<proteinExistence type="predicted"/>
<organism evidence="1 2">
    <name type="scientific">Spiromyces aspiralis</name>
    <dbReference type="NCBI Taxonomy" id="68401"/>
    <lineage>
        <taxon>Eukaryota</taxon>
        <taxon>Fungi</taxon>
        <taxon>Fungi incertae sedis</taxon>
        <taxon>Zoopagomycota</taxon>
        <taxon>Kickxellomycotina</taxon>
        <taxon>Kickxellomycetes</taxon>
        <taxon>Kickxellales</taxon>
        <taxon>Kickxellaceae</taxon>
        <taxon>Spiromyces</taxon>
    </lineage>
</organism>